<evidence type="ECO:0000313" key="2">
    <source>
        <dbReference type="EMBL" id="HDM36611.1"/>
    </source>
</evidence>
<proteinExistence type="predicted"/>
<dbReference type="InterPro" id="IPR045028">
    <property type="entry name" value="DinG/Rad3-like"/>
</dbReference>
<comment type="caution">
    <text evidence="2">The sequence shown here is derived from an EMBL/GenBank/DDBJ whole genome shotgun (WGS) entry which is preliminary data.</text>
</comment>
<reference evidence="2" key="1">
    <citation type="journal article" date="2020" name="mSystems">
        <title>Genome- and Community-Level Interaction Insights into Carbon Utilization and Element Cycling Functions of Hydrothermarchaeota in Hydrothermal Sediment.</title>
        <authorList>
            <person name="Zhou Z."/>
            <person name="Liu Y."/>
            <person name="Xu W."/>
            <person name="Pan J."/>
            <person name="Luo Z.H."/>
            <person name="Li M."/>
        </authorList>
    </citation>
    <scope>NUCLEOTIDE SEQUENCE [LARGE SCALE GENOMIC DNA]</scope>
    <source>
        <strain evidence="2">HyVt-185</strain>
    </source>
</reference>
<accession>A0A7C0X389</accession>
<dbReference type="Gene3D" id="3.40.50.300">
    <property type="entry name" value="P-loop containing nucleotide triphosphate hydrolases"/>
    <property type="match status" value="1"/>
</dbReference>
<feature type="domain" description="ATP-dependent helicase C-terminal" evidence="1">
    <location>
        <begin position="1"/>
        <end position="85"/>
    </location>
</feature>
<organism evidence="2">
    <name type="scientific">Candidatus Syntropharchaeum butanivorans</name>
    <dbReference type="NCBI Taxonomy" id="1839936"/>
    <lineage>
        <taxon>Archaea</taxon>
        <taxon>Methanobacteriati</taxon>
        <taxon>Methanobacteriota</taxon>
        <taxon>Stenosarchaea group</taxon>
        <taxon>Methanomicrobia</taxon>
        <taxon>Methanosarcinales</taxon>
        <taxon>ANME-2 cluster</taxon>
        <taxon>Candidatus Syntropharchaeum</taxon>
    </lineage>
</organism>
<name>A0A7C0X389_9EURY</name>
<evidence type="ECO:0000259" key="1">
    <source>
        <dbReference type="SMART" id="SM00491"/>
    </source>
</evidence>
<dbReference type="AlphaFoldDB" id="A0A7C0X389"/>
<feature type="non-terminal residue" evidence="2">
    <location>
        <position position="1"/>
    </location>
</feature>
<dbReference type="InterPro" id="IPR027417">
    <property type="entry name" value="P-loop_NTPase"/>
</dbReference>
<dbReference type="Proteomes" id="UP000885863">
    <property type="component" value="Unassembled WGS sequence"/>
</dbReference>
<sequence length="114" mass="13103">GGPCAEGVDYPANALDGVVIVGVPRSPPSLEVKSLIEYYEKKFRRGYLYGYIYPAMNRVLQAAGRCIRSEEDRGVIVLMDDRFGMRKYLNCLPPEWRVIVSDDWEELIEEFFYA</sequence>
<dbReference type="InterPro" id="IPR006555">
    <property type="entry name" value="ATP-dep_Helicase_C"/>
</dbReference>
<dbReference type="GO" id="GO:0016818">
    <property type="term" value="F:hydrolase activity, acting on acid anhydrides, in phosphorus-containing anhydrides"/>
    <property type="evidence" value="ECO:0007669"/>
    <property type="project" value="InterPro"/>
</dbReference>
<dbReference type="EMBL" id="DQZR01000217">
    <property type="protein sequence ID" value="HDM36611.1"/>
    <property type="molecule type" value="Genomic_DNA"/>
</dbReference>
<dbReference type="GO" id="GO:0005524">
    <property type="term" value="F:ATP binding"/>
    <property type="evidence" value="ECO:0007669"/>
    <property type="project" value="InterPro"/>
</dbReference>
<gene>
    <name evidence="2" type="ORF">ENG09_05100</name>
</gene>
<dbReference type="PANTHER" id="PTHR11472:SF34">
    <property type="entry name" value="REGULATOR OF TELOMERE ELONGATION HELICASE 1"/>
    <property type="match status" value="1"/>
</dbReference>
<dbReference type="SMART" id="SM00491">
    <property type="entry name" value="HELICc2"/>
    <property type="match status" value="1"/>
</dbReference>
<dbReference type="Pfam" id="PF13307">
    <property type="entry name" value="Helicase_C_2"/>
    <property type="match status" value="1"/>
</dbReference>
<dbReference type="GO" id="GO:0006139">
    <property type="term" value="P:nucleobase-containing compound metabolic process"/>
    <property type="evidence" value="ECO:0007669"/>
    <property type="project" value="InterPro"/>
</dbReference>
<protein>
    <recommendedName>
        <fullName evidence="1">ATP-dependent helicase C-terminal domain-containing protein</fullName>
    </recommendedName>
</protein>
<dbReference type="PANTHER" id="PTHR11472">
    <property type="entry name" value="DNA REPAIR DEAD HELICASE RAD3/XP-D SUBFAMILY MEMBER"/>
    <property type="match status" value="1"/>
</dbReference>
<dbReference type="GO" id="GO:0003676">
    <property type="term" value="F:nucleic acid binding"/>
    <property type="evidence" value="ECO:0007669"/>
    <property type="project" value="InterPro"/>
</dbReference>
<dbReference type="GO" id="GO:0003678">
    <property type="term" value="F:DNA helicase activity"/>
    <property type="evidence" value="ECO:0007669"/>
    <property type="project" value="TreeGrafter"/>
</dbReference>